<evidence type="ECO:0000313" key="1">
    <source>
        <dbReference type="EMBL" id="TQE10240.1"/>
    </source>
</evidence>
<dbReference type="EMBL" id="VIEB01000044">
    <property type="protein sequence ID" value="TQE10240.1"/>
    <property type="molecule type" value="Genomic_DNA"/>
</dbReference>
<accession>A0A540NIA2</accession>
<dbReference type="AlphaFoldDB" id="A0A540NIA2"/>
<evidence type="ECO:0000313" key="2">
    <source>
        <dbReference type="Proteomes" id="UP000315295"/>
    </source>
</evidence>
<reference evidence="1 2" key="1">
    <citation type="journal article" date="2019" name="G3 (Bethesda)">
        <title>Sequencing of a Wild Apple (Malus baccata) Genome Unravels the Differences Between Cultivated and Wild Apple Species Regarding Disease Resistance and Cold Tolerance.</title>
        <authorList>
            <person name="Chen X."/>
        </authorList>
    </citation>
    <scope>NUCLEOTIDE SEQUENCE [LARGE SCALE GENOMIC DNA]</scope>
    <source>
        <strain evidence="2">cv. Shandingzi</strain>
        <tissue evidence="1">Leaves</tissue>
    </source>
</reference>
<sequence>MGSLGPEGSRARKGRWLRGGRVAIMAEYEFVELSWVAKACCPSKASSLVQRSEKGTSGGKFRRAVTSIW</sequence>
<keyword evidence="2" id="KW-1185">Reference proteome</keyword>
<comment type="caution">
    <text evidence="1">The sequence shown here is derived from an EMBL/GenBank/DDBJ whole genome shotgun (WGS) entry which is preliminary data.</text>
</comment>
<dbReference type="Proteomes" id="UP000315295">
    <property type="component" value="Unassembled WGS sequence"/>
</dbReference>
<protein>
    <submittedName>
        <fullName evidence="1">Uncharacterized protein</fullName>
    </submittedName>
</protein>
<name>A0A540NIA2_MALBA</name>
<organism evidence="1 2">
    <name type="scientific">Malus baccata</name>
    <name type="common">Siberian crab apple</name>
    <name type="synonym">Pyrus baccata</name>
    <dbReference type="NCBI Taxonomy" id="106549"/>
    <lineage>
        <taxon>Eukaryota</taxon>
        <taxon>Viridiplantae</taxon>
        <taxon>Streptophyta</taxon>
        <taxon>Embryophyta</taxon>
        <taxon>Tracheophyta</taxon>
        <taxon>Spermatophyta</taxon>
        <taxon>Magnoliopsida</taxon>
        <taxon>eudicotyledons</taxon>
        <taxon>Gunneridae</taxon>
        <taxon>Pentapetalae</taxon>
        <taxon>rosids</taxon>
        <taxon>fabids</taxon>
        <taxon>Rosales</taxon>
        <taxon>Rosaceae</taxon>
        <taxon>Amygdaloideae</taxon>
        <taxon>Maleae</taxon>
        <taxon>Malus</taxon>
    </lineage>
</organism>
<gene>
    <name evidence="1" type="ORF">C1H46_004079</name>
</gene>
<proteinExistence type="predicted"/>